<evidence type="ECO:0000313" key="1">
    <source>
        <dbReference type="EMBL" id="MEH2560155.1"/>
    </source>
</evidence>
<name>A0ABU8BNL5_9BRAD</name>
<protein>
    <submittedName>
        <fullName evidence="1">N-formylglutamate deformylase</fullName>
        <ecNumber evidence="1">3.5.1.68</ecNumber>
    </submittedName>
</protein>
<reference evidence="1 2" key="1">
    <citation type="submission" date="2024-02" db="EMBL/GenBank/DDBJ databases">
        <title>Adaptive strategies in a cosmopolitan and abundant soil bacterium.</title>
        <authorList>
            <person name="Carini P."/>
        </authorList>
    </citation>
    <scope>NUCLEOTIDE SEQUENCE [LARGE SCALE GENOMIC DNA]</scope>
    <source>
        <strain evidence="1 2">AZCC 1608</strain>
    </source>
</reference>
<dbReference type="EMBL" id="JAZHRV010000001">
    <property type="protein sequence ID" value="MEH2560155.1"/>
    <property type="molecule type" value="Genomic_DNA"/>
</dbReference>
<proteinExistence type="predicted"/>
<comment type="caution">
    <text evidence="1">The sequence shown here is derived from an EMBL/GenBank/DDBJ whole genome shotgun (WGS) entry which is preliminary data.</text>
</comment>
<dbReference type="GO" id="GO:0050129">
    <property type="term" value="F:N-formylglutamate deformylase activity"/>
    <property type="evidence" value="ECO:0007669"/>
    <property type="project" value="UniProtKB-EC"/>
</dbReference>
<dbReference type="Gene3D" id="3.40.630.40">
    <property type="entry name" value="Zn-dependent exopeptidases"/>
    <property type="match status" value="1"/>
</dbReference>
<dbReference type="InterPro" id="IPR007709">
    <property type="entry name" value="N-FG_amidohydro"/>
</dbReference>
<evidence type="ECO:0000313" key="2">
    <source>
        <dbReference type="Proteomes" id="UP001364224"/>
    </source>
</evidence>
<sequence length="225" mass="25314">MLELELLRMTDAFTDDLFAPTPFEAARMVFPVSRLVCDVERFPDDADEPMAVRGMGAVYVKTTDGRPLREHLTTAERARLIETWYRPHHQKLTDLAAQLIAEGRSCIIVDCHSFSSRPLPHEPDQDPARPDICIGTDDWHTPARLRDELIAAASAAGFSVLIDRPFAGAPVPARHYRREPSVQAVMIEVNRRLYMNEETGERLPSFGEVRKAVSDMLAVAGQYSR</sequence>
<dbReference type="Pfam" id="PF05013">
    <property type="entry name" value="FGase"/>
    <property type="match status" value="1"/>
</dbReference>
<gene>
    <name evidence="1" type="ORF">V1286_007684</name>
</gene>
<keyword evidence="1" id="KW-0378">Hydrolase</keyword>
<organism evidence="1 2">
    <name type="scientific">Bradyrhizobium algeriense</name>
    <dbReference type="NCBI Taxonomy" id="634784"/>
    <lineage>
        <taxon>Bacteria</taxon>
        <taxon>Pseudomonadati</taxon>
        <taxon>Pseudomonadota</taxon>
        <taxon>Alphaproteobacteria</taxon>
        <taxon>Hyphomicrobiales</taxon>
        <taxon>Nitrobacteraceae</taxon>
        <taxon>Bradyrhizobium</taxon>
    </lineage>
</organism>
<dbReference type="Proteomes" id="UP001364224">
    <property type="component" value="Unassembled WGS sequence"/>
</dbReference>
<dbReference type="SUPFAM" id="SSF53187">
    <property type="entry name" value="Zn-dependent exopeptidases"/>
    <property type="match status" value="1"/>
</dbReference>
<accession>A0ABU8BNL5</accession>
<dbReference type="EC" id="3.5.1.68" evidence="1"/>
<keyword evidence="2" id="KW-1185">Reference proteome</keyword>